<reference evidence="2" key="1">
    <citation type="submission" date="2016-10" db="EMBL/GenBank/DDBJ databases">
        <authorList>
            <person name="Varghese N."/>
            <person name="Submissions S."/>
        </authorList>
    </citation>
    <scope>NUCLEOTIDE SEQUENCE [LARGE SCALE GENOMIC DNA]</scope>
    <source>
        <strain evidence="2">DSM 22361</strain>
    </source>
</reference>
<organism evidence="1 2">
    <name type="scientific">Sphingobacterium lactis</name>
    <dbReference type="NCBI Taxonomy" id="797291"/>
    <lineage>
        <taxon>Bacteria</taxon>
        <taxon>Pseudomonadati</taxon>
        <taxon>Bacteroidota</taxon>
        <taxon>Sphingobacteriia</taxon>
        <taxon>Sphingobacteriales</taxon>
        <taxon>Sphingobacteriaceae</taxon>
        <taxon>Sphingobacterium</taxon>
    </lineage>
</organism>
<dbReference type="InterPro" id="IPR029063">
    <property type="entry name" value="SAM-dependent_MTases_sf"/>
</dbReference>
<dbReference type="Pfam" id="PF13489">
    <property type="entry name" value="Methyltransf_23"/>
    <property type="match status" value="1"/>
</dbReference>
<dbReference type="GO" id="GO:0008168">
    <property type="term" value="F:methyltransferase activity"/>
    <property type="evidence" value="ECO:0007669"/>
    <property type="project" value="UniProtKB-KW"/>
</dbReference>
<dbReference type="OrthoDB" id="1143568at2"/>
<protein>
    <submittedName>
        <fullName evidence="1">Methyltransferase domain-containing protein</fullName>
    </submittedName>
</protein>
<name>A0A1H5WSW0_9SPHI</name>
<dbReference type="RefSeq" id="WP_103905805.1">
    <property type="nucleotide sequence ID" value="NZ_CP049246.1"/>
</dbReference>
<sequence>MNRDVYGEALYDFHELGQLAEPLLLHSSYGDIEEMPVEVFYRQEEDIPELEFIALSLCDGKVLDVGAGVGVHALYLQEKGFEVDALEISEIACNIMRKRGVQHVIHADFFKLEGLRYDTLLFLMNGIGIAGTIDGFKKLLEHAKTLMTDRGQLIFDSSDISYLYDEYRINRPEHYFGEINFQYEYKGQMGQPFKWLYIDQQTLIKIAHELGWVVQILYEDDNDQYLVRMETKKEDHELAGPIDDQTEMDS</sequence>
<gene>
    <name evidence="1" type="ORF">SAMN05421877_104150</name>
</gene>
<dbReference type="GO" id="GO:0032259">
    <property type="term" value="P:methylation"/>
    <property type="evidence" value="ECO:0007669"/>
    <property type="project" value="UniProtKB-KW"/>
</dbReference>
<dbReference type="Proteomes" id="UP000236731">
    <property type="component" value="Unassembled WGS sequence"/>
</dbReference>
<keyword evidence="1" id="KW-0489">Methyltransferase</keyword>
<keyword evidence="1" id="KW-0808">Transferase</keyword>
<proteinExistence type="predicted"/>
<keyword evidence="2" id="KW-1185">Reference proteome</keyword>
<evidence type="ECO:0000313" key="2">
    <source>
        <dbReference type="Proteomes" id="UP000236731"/>
    </source>
</evidence>
<dbReference type="SUPFAM" id="SSF53335">
    <property type="entry name" value="S-adenosyl-L-methionine-dependent methyltransferases"/>
    <property type="match status" value="1"/>
</dbReference>
<dbReference type="CDD" id="cd02440">
    <property type="entry name" value="AdoMet_MTases"/>
    <property type="match status" value="1"/>
</dbReference>
<evidence type="ECO:0000313" key="1">
    <source>
        <dbReference type="EMBL" id="SEG02350.1"/>
    </source>
</evidence>
<dbReference type="EMBL" id="FNUT01000004">
    <property type="protein sequence ID" value="SEG02350.1"/>
    <property type="molecule type" value="Genomic_DNA"/>
</dbReference>
<accession>A0A1H5WSW0</accession>
<dbReference type="Gene3D" id="3.40.50.150">
    <property type="entry name" value="Vaccinia Virus protein VP39"/>
    <property type="match status" value="1"/>
</dbReference>
<dbReference type="AlphaFoldDB" id="A0A1H5WSW0"/>